<dbReference type="GO" id="GO:0005886">
    <property type="term" value="C:plasma membrane"/>
    <property type="evidence" value="ECO:0007669"/>
    <property type="project" value="UniProtKB-SubCell"/>
</dbReference>
<keyword evidence="10" id="KW-1185">Reference proteome</keyword>
<evidence type="ECO:0000256" key="7">
    <source>
        <dbReference type="SAM" id="MobiDB-lite"/>
    </source>
</evidence>
<dbReference type="InterPro" id="IPR035906">
    <property type="entry name" value="MetI-like_sf"/>
</dbReference>
<comment type="similarity">
    <text evidence="6">Belongs to the binding-protein-dependent transport system permease family.</text>
</comment>
<feature type="transmembrane region" description="Helical" evidence="6">
    <location>
        <begin position="64"/>
        <end position="85"/>
    </location>
</feature>
<keyword evidence="3 6" id="KW-0812">Transmembrane</keyword>
<evidence type="ECO:0000313" key="9">
    <source>
        <dbReference type="EMBL" id="WUM19988.1"/>
    </source>
</evidence>
<dbReference type="CDD" id="cd06261">
    <property type="entry name" value="TM_PBP2"/>
    <property type="match status" value="1"/>
</dbReference>
<dbReference type="EMBL" id="CP108021">
    <property type="protein sequence ID" value="WUM19988.1"/>
    <property type="molecule type" value="Genomic_DNA"/>
</dbReference>
<accession>A0AAU4K1T8</accession>
<keyword evidence="4 6" id="KW-1133">Transmembrane helix</keyword>
<keyword evidence="5 6" id="KW-0472">Membrane</keyword>
<dbReference type="SUPFAM" id="SSF161098">
    <property type="entry name" value="MetI-like"/>
    <property type="match status" value="1"/>
</dbReference>
<dbReference type="Gene3D" id="1.10.3720.10">
    <property type="entry name" value="MetI-like"/>
    <property type="match status" value="1"/>
</dbReference>
<keyword evidence="2 6" id="KW-0813">Transport</keyword>
<protein>
    <submittedName>
        <fullName evidence="9">ABC transporter permease</fullName>
    </submittedName>
</protein>
<feature type="transmembrane region" description="Helical" evidence="6">
    <location>
        <begin position="91"/>
        <end position="115"/>
    </location>
</feature>
<dbReference type="GO" id="GO:0031460">
    <property type="term" value="P:glycine betaine transport"/>
    <property type="evidence" value="ECO:0007669"/>
    <property type="project" value="TreeGrafter"/>
</dbReference>
<feature type="transmembrane region" description="Helical" evidence="6">
    <location>
        <begin position="160"/>
        <end position="180"/>
    </location>
</feature>
<dbReference type="PROSITE" id="PS50928">
    <property type="entry name" value="ABC_TM1"/>
    <property type="match status" value="1"/>
</dbReference>
<comment type="subcellular location">
    <subcellularLocation>
        <location evidence="6">Cell membrane</location>
        <topology evidence="6">Multi-pass membrane protein</topology>
    </subcellularLocation>
    <subcellularLocation>
        <location evidence="1">Membrane</location>
        <topology evidence="1">Multi-pass membrane protein</topology>
    </subcellularLocation>
</comment>
<feature type="transmembrane region" description="Helical" evidence="6">
    <location>
        <begin position="192"/>
        <end position="212"/>
    </location>
</feature>
<evidence type="ECO:0000256" key="4">
    <source>
        <dbReference type="ARBA" id="ARBA00022989"/>
    </source>
</evidence>
<dbReference type="PANTHER" id="PTHR30177">
    <property type="entry name" value="GLYCINE BETAINE/L-PROLINE TRANSPORT SYSTEM PERMEASE PROTEIN PROW"/>
    <property type="match status" value="1"/>
</dbReference>
<dbReference type="Proteomes" id="UP001432128">
    <property type="component" value="Chromosome"/>
</dbReference>
<dbReference type="InterPro" id="IPR000515">
    <property type="entry name" value="MetI-like"/>
</dbReference>
<evidence type="ECO:0000256" key="3">
    <source>
        <dbReference type="ARBA" id="ARBA00022692"/>
    </source>
</evidence>
<reference evidence="9 10" key="1">
    <citation type="submission" date="2022-10" db="EMBL/GenBank/DDBJ databases">
        <title>The complete genomes of actinobacterial strains from the NBC collection.</title>
        <authorList>
            <person name="Joergensen T.S."/>
            <person name="Alvarez Arevalo M."/>
            <person name="Sterndorff E.B."/>
            <person name="Faurdal D."/>
            <person name="Vuksanovic O."/>
            <person name="Mourched A.-S."/>
            <person name="Charusanti P."/>
            <person name="Shaw S."/>
            <person name="Blin K."/>
            <person name="Weber T."/>
        </authorList>
    </citation>
    <scope>NUCLEOTIDE SEQUENCE [LARGE SCALE GENOMIC DNA]</scope>
    <source>
        <strain evidence="9 10">NBC_00319</strain>
    </source>
</reference>
<proteinExistence type="inferred from homology"/>
<dbReference type="GO" id="GO:0055085">
    <property type="term" value="P:transmembrane transport"/>
    <property type="evidence" value="ECO:0007669"/>
    <property type="project" value="InterPro"/>
</dbReference>
<name>A0AAU4K1T8_9NOCA</name>
<evidence type="ECO:0000259" key="8">
    <source>
        <dbReference type="PROSITE" id="PS50928"/>
    </source>
</evidence>
<evidence type="ECO:0000256" key="6">
    <source>
        <dbReference type="RuleBase" id="RU363032"/>
    </source>
</evidence>
<feature type="domain" description="ABC transmembrane type-1" evidence="8">
    <location>
        <begin position="23"/>
        <end position="209"/>
    </location>
</feature>
<feature type="transmembrane region" description="Helical" evidence="6">
    <location>
        <begin position="136"/>
        <end position="154"/>
    </location>
</feature>
<evidence type="ECO:0000313" key="10">
    <source>
        <dbReference type="Proteomes" id="UP001432128"/>
    </source>
</evidence>
<feature type="region of interest" description="Disordered" evidence="7">
    <location>
        <begin position="224"/>
        <end position="244"/>
    </location>
</feature>
<sequence>MNVPGWFADSSHWTGPDGVPAQIGHHLVYTLLALGISLVIAVPLGMFVGYTGRGGGLVVGSANALRALPTLGALVLLFLLISSSVSGQAVYLIPTTAVLVLLGVPPILAGTYAGIQNADSGAVGAARAMGYTRAQILMRVQLPCALPLMLSGIRSATLQIVSTATVAAYVGLQGLGRFILDGRAEADFTKMTAGALLVAVLAIAFEVLFALLGRFTISPGLRRSEASATRSRPSPAIPVAAPGT</sequence>
<evidence type="ECO:0000256" key="5">
    <source>
        <dbReference type="ARBA" id="ARBA00023136"/>
    </source>
</evidence>
<evidence type="ECO:0000256" key="2">
    <source>
        <dbReference type="ARBA" id="ARBA00022448"/>
    </source>
</evidence>
<feature type="transmembrane region" description="Helical" evidence="6">
    <location>
        <begin position="27"/>
        <end position="52"/>
    </location>
</feature>
<dbReference type="KEGG" id="whr:OG579_20230"/>
<evidence type="ECO:0000256" key="1">
    <source>
        <dbReference type="ARBA" id="ARBA00004141"/>
    </source>
</evidence>
<gene>
    <name evidence="9" type="ORF">OG579_20230</name>
</gene>
<dbReference type="Pfam" id="PF00528">
    <property type="entry name" value="BPD_transp_1"/>
    <property type="match status" value="1"/>
</dbReference>
<dbReference type="InterPro" id="IPR051204">
    <property type="entry name" value="ABC_transp_perm/SBD"/>
</dbReference>
<dbReference type="PANTHER" id="PTHR30177:SF33">
    <property type="entry name" value="POSSIBLE OSMOPROTECTANT (GLYCINE BETAINE_CARNITINE_CHOLINE_L-PROLINE) TRANSPORT INTEGRAL MEMBRANE PROTEIN ABC TRANSPORTER PROZ"/>
    <property type="match status" value="1"/>
</dbReference>
<organism evidence="9 10">
    <name type="scientific">Williamsia herbipolensis</name>
    <dbReference type="NCBI Taxonomy" id="1603258"/>
    <lineage>
        <taxon>Bacteria</taxon>
        <taxon>Bacillati</taxon>
        <taxon>Actinomycetota</taxon>
        <taxon>Actinomycetes</taxon>
        <taxon>Mycobacteriales</taxon>
        <taxon>Nocardiaceae</taxon>
        <taxon>Williamsia</taxon>
    </lineage>
</organism>
<dbReference type="AlphaFoldDB" id="A0AAU4K1T8"/>